<evidence type="ECO:0000256" key="3">
    <source>
        <dbReference type="ARBA" id="ARBA00022692"/>
    </source>
</evidence>
<name>A0A1I3ZHQ8_9GAMM</name>
<keyword evidence="5 6" id="KW-0472">Membrane</keyword>
<feature type="transmembrane region" description="Helical" evidence="6">
    <location>
        <begin position="6"/>
        <end position="29"/>
    </location>
</feature>
<feature type="transmembrane region" description="Helical" evidence="6">
    <location>
        <begin position="110"/>
        <end position="133"/>
    </location>
</feature>
<keyword evidence="3 6" id="KW-0812">Transmembrane</keyword>
<dbReference type="AlphaFoldDB" id="A0A1I3ZHQ8"/>
<feature type="transmembrane region" description="Helical" evidence="6">
    <location>
        <begin position="41"/>
        <end position="65"/>
    </location>
</feature>
<gene>
    <name evidence="7" type="ORF">SAMN04488079_11111</name>
</gene>
<evidence type="ECO:0000256" key="4">
    <source>
        <dbReference type="ARBA" id="ARBA00022989"/>
    </source>
</evidence>
<sequence length="208" mass="22336">MPVTGDLSIFILTSILLAIAPGPDNLYVLTQSALYGVRTGAILTLGLCSGLIIHIMAVVIGIATLLTTTPVAFILVKVIGASYLLYLAWRALKAQPISALTDKRSPHNAIALFRTGFLMNVSNPKVAIFFLAFLPQFVHADKGHVSLQILCLGLIFMASALLVFFVVAMSAAKLGNWLIRSSYAQSVLHTLTAVIFILLAGRLLFTQP</sequence>
<evidence type="ECO:0000313" key="7">
    <source>
        <dbReference type="EMBL" id="SFK43585.1"/>
    </source>
</evidence>
<dbReference type="InterPro" id="IPR001123">
    <property type="entry name" value="LeuE-type"/>
</dbReference>
<dbReference type="STRING" id="45496.SAMN04488079_11111"/>
<protein>
    <submittedName>
        <fullName evidence="7">Threonine/homoserine/homoserine lactone efflux protein</fullName>
    </submittedName>
</protein>
<dbReference type="EMBL" id="FOSH01000011">
    <property type="protein sequence ID" value="SFK43585.1"/>
    <property type="molecule type" value="Genomic_DNA"/>
</dbReference>
<dbReference type="Pfam" id="PF01810">
    <property type="entry name" value="LysE"/>
    <property type="match status" value="1"/>
</dbReference>
<evidence type="ECO:0000256" key="6">
    <source>
        <dbReference type="SAM" id="Phobius"/>
    </source>
</evidence>
<dbReference type="PANTHER" id="PTHR30086:SF20">
    <property type="entry name" value="ARGININE EXPORTER PROTEIN ARGO-RELATED"/>
    <property type="match status" value="1"/>
</dbReference>
<proteinExistence type="predicted"/>
<feature type="transmembrane region" description="Helical" evidence="6">
    <location>
        <begin position="71"/>
        <end position="89"/>
    </location>
</feature>
<keyword evidence="2" id="KW-1003">Cell membrane</keyword>
<feature type="transmembrane region" description="Helical" evidence="6">
    <location>
        <begin position="183"/>
        <end position="205"/>
    </location>
</feature>
<dbReference type="GO" id="GO:0015171">
    <property type="term" value="F:amino acid transmembrane transporter activity"/>
    <property type="evidence" value="ECO:0007669"/>
    <property type="project" value="TreeGrafter"/>
</dbReference>
<evidence type="ECO:0000313" key="8">
    <source>
        <dbReference type="Proteomes" id="UP000198924"/>
    </source>
</evidence>
<accession>A0A1I3ZHQ8</accession>
<feature type="transmembrane region" description="Helical" evidence="6">
    <location>
        <begin position="145"/>
        <end position="171"/>
    </location>
</feature>
<keyword evidence="8" id="KW-1185">Reference proteome</keyword>
<dbReference type="Proteomes" id="UP000198924">
    <property type="component" value="Unassembled WGS sequence"/>
</dbReference>
<dbReference type="PANTHER" id="PTHR30086">
    <property type="entry name" value="ARGININE EXPORTER PROTEIN ARGO"/>
    <property type="match status" value="1"/>
</dbReference>
<reference evidence="8" key="1">
    <citation type="submission" date="2016-10" db="EMBL/GenBank/DDBJ databases">
        <authorList>
            <person name="Varghese N."/>
            <person name="Submissions S."/>
        </authorList>
    </citation>
    <scope>NUCLEOTIDE SEQUENCE [LARGE SCALE GENOMIC DNA]</scope>
    <source>
        <strain evidence="8">DSM 11578</strain>
    </source>
</reference>
<evidence type="ECO:0000256" key="1">
    <source>
        <dbReference type="ARBA" id="ARBA00004651"/>
    </source>
</evidence>
<dbReference type="PIRSF" id="PIRSF006324">
    <property type="entry name" value="LeuE"/>
    <property type="match status" value="1"/>
</dbReference>
<dbReference type="OrthoDB" id="9804822at2"/>
<evidence type="ECO:0000256" key="5">
    <source>
        <dbReference type="ARBA" id="ARBA00023136"/>
    </source>
</evidence>
<keyword evidence="4 6" id="KW-1133">Transmembrane helix</keyword>
<comment type="subcellular location">
    <subcellularLocation>
        <location evidence="1">Cell membrane</location>
        <topology evidence="1">Multi-pass membrane protein</topology>
    </subcellularLocation>
</comment>
<organism evidence="7 8">
    <name type="scientific">Methylophaga sulfidovorans</name>
    <dbReference type="NCBI Taxonomy" id="45496"/>
    <lineage>
        <taxon>Bacteria</taxon>
        <taxon>Pseudomonadati</taxon>
        <taxon>Pseudomonadota</taxon>
        <taxon>Gammaproteobacteria</taxon>
        <taxon>Thiotrichales</taxon>
        <taxon>Piscirickettsiaceae</taxon>
        <taxon>Methylophaga</taxon>
    </lineage>
</organism>
<dbReference type="GO" id="GO:0005886">
    <property type="term" value="C:plasma membrane"/>
    <property type="evidence" value="ECO:0007669"/>
    <property type="project" value="UniProtKB-SubCell"/>
</dbReference>
<evidence type="ECO:0000256" key="2">
    <source>
        <dbReference type="ARBA" id="ARBA00022475"/>
    </source>
</evidence>